<reference evidence="2 3" key="1">
    <citation type="submission" date="2017-01" db="EMBL/GenBank/DDBJ databases">
        <authorList>
            <person name="Mah S.A."/>
            <person name="Swanson W.J."/>
            <person name="Moy G.W."/>
            <person name="Vacquier V.D."/>
        </authorList>
    </citation>
    <scope>NUCLEOTIDE SEQUENCE [LARGE SCALE GENOMIC DNA]</scope>
    <source>
        <strain evidence="2 3">DSM 11589</strain>
    </source>
</reference>
<evidence type="ECO:0000313" key="3">
    <source>
        <dbReference type="Proteomes" id="UP000185678"/>
    </source>
</evidence>
<proteinExistence type="inferred from homology"/>
<protein>
    <submittedName>
        <fullName evidence="2">Proline racemase</fullName>
    </submittedName>
</protein>
<dbReference type="STRING" id="80876.SAMN05421779_101112"/>
<evidence type="ECO:0000256" key="1">
    <source>
        <dbReference type="ARBA" id="ARBA00007529"/>
    </source>
</evidence>
<dbReference type="Gene3D" id="3.10.310.10">
    <property type="entry name" value="Diaminopimelate Epimerase, Chain A, domain 1"/>
    <property type="match status" value="2"/>
</dbReference>
<organism evidence="2 3">
    <name type="scientific">Insolitispirillum peregrinum</name>
    <dbReference type="NCBI Taxonomy" id="80876"/>
    <lineage>
        <taxon>Bacteria</taxon>
        <taxon>Pseudomonadati</taxon>
        <taxon>Pseudomonadota</taxon>
        <taxon>Alphaproteobacteria</taxon>
        <taxon>Rhodospirillales</taxon>
        <taxon>Novispirillaceae</taxon>
        <taxon>Insolitispirillum</taxon>
    </lineage>
</organism>
<dbReference type="FunFam" id="3.10.310.10:FF:000005">
    <property type="entry name" value="Proline racemase"/>
    <property type="match status" value="1"/>
</dbReference>
<name>A0A1N7II53_9PROT</name>
<dbReference type="Proteomes" id="UP000185678">
    <property type="component" value="Unassembled WGS sequence"/>
</dbReference>
<dbReference type="Pfam" id="PF05544">
    <property type="entry name" value="Pro_racemase"/>
    <property type="match status" value="1"/>
</dbReference>
<dbReference type="GO" id="GO:0047580">
    <property type="term" value="F:4-hydroxyproline epimerase activity"/>
    <property type="evidence" value="ECO:0007669"/>
    <property type="project" value="TreeGrafter"/>
</dbReference>
<dbReference type="SFLD" id="SFLDS00028">
    <property type="entry name" value="Proline_Racemase"/>
    <property type="match status" value="1"/>
</dbReference>
<dbReference type="InterPro" id="IPR008794">
    <property type="entry name" value="Pro_racemase_fam"/>
</dbReference>
<dbReference type="PANTHER" id="PTHR33442:SF5">
    <property type="entry name" value="BIFUNCTIONAL TRANS-3-HYDROXY-L-PROLINE DEHYDRATASE_2-EPIMERASE"/>
    <property type="match status" value="1"/>
</dbReference>
<evidence type="ECO:0000313" key="2">
    <source>
        <dbReference type="EMBL" id="SIS36767.1"/>
    </source>
</evidence>
<dbReference type="AlphaFoldDB" id="A0A1N7II53"/>
<comment type="similarity">
    <text evidence="1">Belongs to the proline racemase family.</text>
</comment>
<sequence>MRSRINISVVGCHAEGEIGDVIVGGVLPPAGKTMMERMIAMERDHDHIRQLLICEPRGSVARHVNLIVPAISPDCAAGAIIMEPTEYVPMSGSNTICVATVLLETGMVPMQEPVTRFKLDMPGGIIEVTAHCQDGKCQSVTFRNAPAFAAVLDGVLEVAGHGTMALDIAYGGMFFGIVDAKALGFQVTADEARDLAVLGEKIRKAAREQFPVTHPDFPNVRGVSIVQFAMPFEGSGTVTRNTCIVAPGRSDRSPTGTGTSARMAVLHARGQMAVGDELIHSSIIGSRFVGKILSADQTNGRATIIPQITGRAWITGTHNYMLDPDDPWQAGYMLSDTWGVTPTLKQ</sequence>
<gene>
    <name evidence="2" type="ORF">SAMN05421779_101112</name>
</gene>
<dbReference type="SUPFAM" id="SSF54506">
    <property type="entry name" value="Diaminopimelate epimerase-like"/>
    <property type="match status" value="1"/>
</dbReference>
<dbReference type="PIRSF" id="PIRSF029792">
    <property type="entry name" value="Pro_racemase"/>
    <property type="match status" value="1"/>
</dbReference>
<accession>A0A1N7II53</accession>
<keyword evidence="3" id="KW-1185">Reference proteome</keyword>
<dbReference type="EMBL" id="FTOA01000001">
    <property type="protein sequence ID" value="SIS36767.1"/>
    <property type="molecule type" value="Genomic_DNA"/>
</dbReference>
<dbReference type="OrthoDB" id="181267at2"/>
<dbReference type="RefSeq" id="WP_076398011.1">
    <property type="nucleotide sequence ID" value="NZ_FTOA01000001.1"/>
</dbReference>
<dbReference type="PANTHER" id="PTHR33442">
    <property type="entry name" value="TRANS-3-HYDROXY-L-PROLINE DEHYDRATASE"/>
    <property type="match status" value="1"/>
</dbReference>